<evidence type="ECO:0008006" key="4">
    <source>
        <dbReference type="Google" id="ProtNLM"/>
    </source>
</evidence>
<name>A0A517PTQ4_9PLAN</name>
<evidence type="ECO:0000256" key="1">
    <source>
        <dbReference type="SAM" id="SignalP"/>
    </source>
</evidence>
<gene>
    <name evidence="2" type="ORF">HG66A1_45620</name>
</gene>
<feature type="chain" id="PRO_5022042730" description="Esterase PHB depolymerase" evidence="1">
    <location>
        <begin position="26"/>
        <end position="456"/>
    </location>
</feature>
<dbReference type="Proteomes" id="UP000320421">
    <property type="component" value="Chromosome"/>
</dbReference>
<proteinExistence type="predicted"/>
<evidence type="ECO:0000313" key="3">
    <source>
        <dbReference type="Proteomes" id="UP000320421"/>
    </source>
</evidence>
<evidence type="ECO:0000313" key="2">
    <source>
        <dbReference type="EMBL" id="QDT22752.1"/>
    </source>
</evidence>
<dbReference type="Gene3D" id="2.60.40.10">
    <property type="entry name" value="Immunoglobulins"/>
    <property type="match status" value="1"/>
</dbReference>
<organism evidence="2 3">
    <name type="scientific">Gimesia chilikensis</name>
    <dbReference type="NCBI Taxonomy" id="2605989"/>
    <lineage>
        <taxon>Bacteria</taxon>
        <taxon>Pseudomonadati</taxon>
        <taxon>Planctomycetota</taxon>
        <taxon>Planctomycetia</taxon>
        <taxon>Planctomycetales</taxon>
        <taxon>Planctomycetaceae</taxon>
        <taxon>Gimesia</taxon>
    </lineage>
</organism>
<accession>A0A517PTQ4</accession>
<dbReference type="RefSeq" id="WP_145189106.1">
    <property type="nucleotide sequence ID" value="NZ_CP036266.1"/>
</dbReference>
<dbReference type="EMBL" id="CP036266">
    <property type="protein sequence ID" value="QDT22752.1"/>
    <property type="molecule type" value="Genomic_DNA"/>
</dbReference>
<protein>
    <recommendedName>
        <fullName evidence="4">Esterase PHB depolymerase</fullName>
    </recommendedName>
</protein>
<keyword evidence="3" id="KW-1185">Reference proteome</keyword>
<reference evidence="2 3" key="1">
    <citation type="submission" date="2019-02" db="EMBL/GenBank/DDBJ databases">
        <title>Deep-cultivation of Planctomycetes and their phenomic and genomic characterization uncovers novel biology.</title>
        <authorList>
            <person name="Wiegand S."/>
            <person name="Jogler M."/>
            <person name="Boedeker C."/>
            <person name="Pinto D."/>
            <person name="Vollmers J."/>
            <person name="Rivas-Marin E."/>
            <person name="Kohn T."/>
            <person name="Peeters S.H."/>
            <person name="Heuer A."/>
            <person name="Rast P."/>
            <person name="Oberbeckmann S."/>
            <person name="Bunk B."/>
            <person name="Jeske O."/>
            <person name="Meyerdierks A."/>
            <person name="Storesund J.E."/>
            <person name="Kallscheuer N."/>
            <person name="Luecker S."/>
            <person name="Lage O.M."/>
            <person name="Pohl T."/>
            <person name="Merkel B.J."/>
            <person name="Hornburger P."/>
            <person name="Mueller R.-W."/>
            <person name="Bruemmer F."/>
            <person name="Labrenz M."/>
            <person name="Spormann A.M."/>
            <person name="Op den Camp H."/>
            <person name="Overmann J."/>
            <person name="Amann R."/>
            <person name="Jetten M.S.M."/>
            <person name="Mascher T."/>
            <person name="Medema M.H."/>
            <person name="Devos D.P."/>
            <person name="Kaster A.-K."/>
            <person name="Ovreas L."/>
            <person name="Rohde M."/>
            <person name="Galperin M.Y."/>
            <person name="Jogler C."/>
        </authorList>
    </citation>
    <scope>NUCLEOTIDE SEQUENCE [LARGE SCALE GENOMIC DNA]</scope>
    <source>
        <strain evidence="2 3">HG66A1</strain>
    </source>
</reference>
<dbReference type="InterPro" id="IPR013783">
    <property type="entry name" value="Ig-like_fold"/>
</dbReference>
<sequence precursor="true">MKSRAYTSAFALFCFVINSVLPAFGEEKAEEKQGPLELPRVEASYHPPYYSTTYEQPENPAEGQLQIGVTYTLWIPEGLKQVRGIIVHQHGCGEGSCKGSVTAAHDLHWQELARRNGCALLGPSFHQVQAQNCRLWCDPRNGSSQVFTDSLKKLAELSGHPEVATAPWCLWGHSGGGFWSSLMQMQYPERIVAIWFQSGTAFGYWTKGEIEAPTIPEAAMQIPMMANPGFKEKGHERFRRAWDGSLAMFKAYRAKGAPIGFAPDPQTGHETGDSRYLAIPFFDACLKLRLPDQVGSPLKKVNVEQGWLAPLNSEETPVPFDQYTVDKATAVWLPNQTVALAWLDFVKTGAVGDQTPPPAPTNVKVDSKTGTITWNAGTDFESGLQKFLVQRDGKTIGQVPEKPTNRFGRPLFQNMSYGDTPVLPLLKFQFVDKAAEPGKAHQYEVISVNTAGLKSR</sequence>
<dbReference type="AlphaFoldDB" id="A0A517PTQ4"/>
<dbReference type="InterPro" id="IPR029058">
    <property type="entry name" value="AB_hydrolase_fold"/>
</dbReference>
<keyword evidence="1" id="KW-0732">Signal</keyword>
<dbReference type="SUPFAM" id="SSF53474">
    <property type="entry name" value="alpha/beta-Hydrolases"/>
    <property type="match status" value="1"/>
</dbReference>
<dbReference type="Gene3D" id="3.40.50.1820">
    <property type="entry name" value="alpha/beta hydrolase"/>
    <property type="match status" value="1"/>
</dbReference>
<feature type="signal peptide" evidence="1">
    <location>
        <begin position="1"/>
        <end position="25"/>
    </location>
</feature>
<dbReference type="OrthoDB" id="236468at2"/>